<accession>A0A7C4RSZ1</accession>
<dbReference type="AlphaFoldDB" id="A0A7C4RSZ1"/>
<evidence type="ECO:0000256" key="6">
    <source>
        <dbReference type="ARBA" id="ARBA00023136"/>
    </source>
</evidence>
<dbReference type="PANTHER" id="PTHR33362:SF7">
    <property type="entry name" value="SLL1103 PROTEIN"/>
    <property type="match status" value="1"/>
</dbReference>
<name>A0A7C4RSZ1_9BACT</name>
<comment type="caution">
    <text evidence="9">The sequence shown here is derived from an EMBL/GenBank/DDBJ whole genome shotgun (WGS) entry which is preliminary data.</text>
</comment>
<feature type="transmembrane region" description="Helical" evidence="7">
    <location>
        <begin position="103"/>
        <end position="131"/>
    </location>
</feature>
<feature type="transmembrane region" description="Helical" evidence="7">
    <location>
        <begin position="224"/>
        <end position="247"/>
    </location>
</feature>
<organism evidence="9">
    <name type="scientific">Desulfatirhabdium butyrativorans</name>
    <dbReference type="NCBI Taxonomy" id="340467"/>
    <lineage>
        <taxon>Bacteria</taxon>
        <taxon>Pseudomonadati</taxon>
        <taxon>Thermodesulfobacteriota</taxon>
        <taxon>Desulfobacteria</taxon>
        <taxon>Desulfobacterales</taxon>
        <taxon>Desulfatirhabdiaceae</taxon>
        <taxon>Desulfatirhabdium</taxon>
    </lineage>
</organism>
<dbReference type="PIRSF" id="PIRSF006066">
    <property type="entry name" value="HI0050"/>
    <property type="match status" value="1"/>
</dbReference>
<comment type="subcellular location">
    <subcellularLocation>
        <location evidence="1">Cell inner membrane</location>
        <topology evidence="1">Multi-pass membrane protein</topology>
    </subcellularLocation>
</comment>
<dbReference type="GO" id="GO:0005886">
    <property type="term" value="C:plasma membrane"/>
    <property type="evidence" value="ECO:0007669"/>
    <property type="project" value="UniProtKB-SubCell"/>
</dbReference>
<feature type="domain" description="TRAP C4-dicarboxylate transport system permease DctM subunit" evidence="8">
    <location>
        <begin position="12"/>
        <end position="430"/>
    </location>
</feature>
<feature type="transmembrane region" description="Helical" evidence="7">
    <location>
        <begin position="367"/>
        <end position="386"/>
    </location>
</feature>
<sequence>MNPETLAITMFFTLFVALLLGHPLAFSLGMLAVVFGVIGWGGSIDAILALLSNRAYGVMEEYVLVAVPLFIFMAQILDASGIAERLFETMHIVMGRIRGGLGVAVILASTVFAATAGVVGATEVSIGLLAIPALMKVRYNIPLIAGTICAGGTLGILIPPSIMLVVYGSLTQISVGWLYAAAFGPGFLLALLYVIYIAAICAIKPEYGPAETESKYSASEKLQMFAISIVPPLVLVTIVMGSIIMGVATPTEAAGLGCVGSVLLAILYKKFTWKIVKDAAWSTTLTTSMIMTLFLGGNAFQAIFMGLGGGDAIANFLLGTQLHPIALLFVMMGIVFFLGCFLDWLGILLIVTPIFMPVSQQLGFNQLWFGTLICVNLQMAFLTPPFGYSLFYLKGIAPPEMTIYHIYKGVIPFVILQWIGLFVCIFWPEIILWAPRAFFGASVG</sequence>
<protein>
    <submittedName>
        <fullName evidence="9">TRAP transporter large permease subunit</fullName>
    </submittedName>
</protein>
<evidence type="ECO:0000256" key="7">
    <source>
        <dbReference type="SAM" id="Phobius"/>
    </source>
</evidence>
<keyword evidence="6 7" id="KW-0472">Membrane</keyword>
<reference evidence="9" key="1">
    <citation type="journal article" date="2020" name="mSystems">
        <title>Genome- and Community-Level Interaction Insights into Carbon Utilization and Element Cycling Functions of Hydrothermarchaeota in Hydrothermal Sediment.</title>
        <authorList>
            <person name="Zhou Z."/>
            <person name="Liu Y."/>
            <person name="Xu W."/>
            <person name="Pan J."/>
            <person name="Luo Z.H."/>
            <person name="Li M."/>
        </authorList>
    </citation>
    <scope>NUCLEOTIDE SEQUENCE [LARGE SCALE GENOMIC DNA]</scope>
    <source>
        <strain evidence="9">SpSt-477</strain>
    </source>
</reference>
<feature type="transmembrane region" description="Helical" evidence="7">
    <location>
        <begin position="406"/>
        <end position="427"/>
    </location>
</feature>
<evidence type="ECO:0000256" key="4">
    <source>
        <dbReference type="ARBA" id="ARBA00022692"/>
    </source>
</evidence>
<feature type="transmembrane region" description="Helical" evidence="7">
    <location>
        <begin position="283"/>
        <end position="305"/>
    </location>
</feature>
<dbReference type="GO" id="GO:0022857">
    <property type="term" value="F:transmembrane transporter activity"/>
    <property type="evidence" value="ECO:0007669"/>
    <property type="project" value="TreeGrafter"/>
</dbReference>
<keyword evidence="4 7" id="KW-0812">Transmembrane</keyword>
<gene>
    <name evidence="9" type="ORF">ENS29_10855</name>
</gene>
<dbReference type="PANTHER" id="PTHR33362">
    <property type="entry name" value="SIALIC ACID TRAP TRANSPORTER PERMEASE PROTEIN SIAT-RELATED"/>
    <property type="match status" value="1"/>
</dbReference>
<evidence type="ECO:0000256" key="2">
    <source>
        <dbReference type="ARBA" id="ARBA00022475"/>
    </source>
</evidence>
<feature type="transmembrane region" description="Helical" evidence="7">
    <location>
        <begin position="325"/>
        <end position="355"/>
    </location>
</feature>
<dbReference type="InterPro" id="IPR004681">
    <property type="entry name" value="TRAP_DctM"/>
</dbReference>
<dbReference type="Pfam" id="PF06808">
    <property type="entry name" value="DctM"/>
    <property type="match status" value="1"/>
</dbReference>
<evidence type="ECO:0000256" key="1">
    <source>
        <dbReference type="ARBA" id="ARBA00004429"/>
    </source>
</evidence>
<evidence type="ECO:0000256" key="5">
    <source>
        <dbReference type="ARBA" id="ARBA00022989"/>
    </source>
</evidence>
<feature type="transmembrane region" description="Helical" evidence="7">
    <location>
        <begin position="176"/>
        <end position="203"/>
    </location>
</feature>
<evidence type="ECO:0000259" key="8">
    <source>
        <dbReference type="Pfam" id="PF06808"/>
    </source>
</evidence>
<proteinExistence type="predicted"/>
<feature type="transmembrane region" description="Helical" evidence="7">
    <location>
        <begin position="143"/>
        <end position="170"/>
    </location>
</feature>
<keyword evidence="2" id="KW-1003">Cell membrane</keyword>
<feature type="transmembrane region" description="Helical" evidence="7">
    <location>
        <begin position="31"/>
        <end position="51"/>
    </location>
</feature>
<feature type="transmembrane region" description="Helical" evidence="7">
    <location>
        <begin position="63"/>
        <end position="83"/>
    </location>
</feature>
<keyword evidence="5 7" id="KW-1133">Transmembrane helix</keyword>
<keyword evidence="3" id="KW-0997">Cell inner membrane</keyword>
<feature type="transmembrane region" description="Helical" evidence="7">
    <location>
        <begin position="253"/>
        <end position="271"/>
    </location>
</feature>
<dbReference type="InterPro" id="IPR010656">
    <property type="entry name" value="DctM"/>
</dbReference>
<dbReference type="NCBIfam" id="TIGR00786">
    <property type="entry name" value="dctM"/>
    <property type="match status" value="1"/>
</dbReference>
<evidence type="ECO:0000256" key="3">
    <source>
        <dbReference type="ARBA" id="ARBA00022519"/>
    </source>
</evidence>
<evidence type="ECO:0000313" key="9">
    <source>
        <dbReference type="EMBL" id="HGU33340.1"/>
    </source>
</evidence>
<dbReference type="EMBL" id="DSUH01000248">
    <property type="protein sequence ID" value="HGU33340.1"/>
    <property type="molecule type" value="Genomic_DNA"/>
</dbReference>